<evidence type="ECO:0000256" key="10">
    <source>
        <dbReference type="PIRSR" id="PIRSR001399-3"/>
    </source>
</evidence>
<dbReference type="GO" id="GO:0008652">
    <property type="term" value="P:amino acid biosynthetic process"/>
    <property type="evidence" value="ECO:0007669"/>
    <property type="project" value="UniProtKB-KW"/>
</dbReference>
<feature type="binding site" evidence="7 9">
    <location>
        <position position="71"/>
    </location>
    <ligand>
        <name>substrate</name>
    </ligand>
</feature>
<evidence type="ECO:0000256" key="8">
    <source>
        <dbReference type="PIRSR" id="PIRSR001399-1"/>
    </source>
</evidence>
<keyword evidence="7" id="KW-0028">Amino-acid biosynthesis</keyword>
<dbReference type="HAMAP" id="MF_00169">
    <property type="entry name" value="AroQ"/>
    <property type="match status" value="1"/>
</dbReference>
<dbReference type="Pfam" id="PF01220">
    <property type="entry name" value="DHquinase_II"/>
    <property type="match status" value="1"/>
</dbReference>
<dbReference type="GO" id="GO:0019631">
    <property type="term" value="P:quinate catabolic process"/>
    <property type="evidence" value="ECO:0007669"/>
    <property type="project" value="TreeGrafter"/>
</dbReference>
<reference evidence="11" key="2">
    <citation type="journal article" date="2021" name="PeerJ">
        <title>Extensive microbial diversity within the chicken gut microbiome revealed by metagenomics and culture.</title>
        <authorList>
            <person name="Gilroy R."/>
            <person name="Ravi A."/>
            <person name="Getino M."/>
            <person name="Pursley I."/>
            <person name="Horton D.L."/>
            <person name="Alikhan N.F."/>
            <person name="Baker D."/>
            <person name="Gharbi K."/>
            <person name="Hall N."/>
            <person name="Watson M."/>
            <person name="Adriaenssens E.M."/>
            <person name="Foster-Nyarko E."/>
            <person name="Jarju S."/>
            <person name="Secka A."/>
            <person name="Antonio M."/>
            <person name="Oren A."/>
            <person name="Chaudhuri R.R."/>
            <person name="La Ragione R."/>
            <person name="Hildebrand F."/>
            <person name="Pallen M.J."/>
        </authorList>
    </citation>
    <scope>NUCLEOTIDE SEQUENCE</scope>
    <source>
        <strain evidence="11">CHK121-14286</strain>
    </source>
</reference>
<dbReference type="EC" id="4.2.1.10" evidence="5 7"/>
<evidence type="ECO:0000256" key="2">
    <source>
        <dbReference type="ARBA" id="ARBA00004902"/>
    </source>
</evidence>
<evidence type="ECO:0000313" key="11">
    <source>
        <dbReference type="EMBL" id="HIR65437.1"/>
    </source>
</evidence>
<evidence type="ECO:0000256" key="6">
    <source>
        <dbReference type="ARBA" id="ARBA00023239"/>
    </source>
</evidence>
<evidence type="ECO:0000256" key="9">
    <source>
        <dbReference type="PIRSR" id="PIRSR001399-2"/>
    </source>
</evidence>
<evidence type="ECO:0000256" key="5">
    <source>
        <dbReference type="ARBA" id="ARBA00012060"/>
    </source>
</evidence>
<accession>A0A9D1J822</accession>
<dbReference type="SUPFAM" id="SSF52304">
    <property type="entry name" value="Type II 3-dehydroquinate dehydratase"/>
    <property type="match status" value="1"/>
</dbReference>
<organism evidence="11 12">
    <name type="scientific">Candidatus Fimimonas gallinarum</name>
    <dbReference type="NCBI Taxonomy" id="2840821"/>
    <lineage>
        <taxon>Bacteria</taxon>
        <taxon>Pseudomonadati</taxon>
        <taxon>Myxococcota</taxon>
        <taxon>Myxococcia</taxon>
        <taxon>Myxococcales</taxon>
        <taxon>Cystobacterineae</taxon>
        <taxon>Myxococcaceae</taxon>
        <taxon>Myxococcaceae incertae sedis</taxon>
        <taxon>Candidatus Fimimonas</taxon>
    </lineage>
</organism>
<feature type="active site" description="Proton acceptor" evidence="7 8">
    <location>
        <position position="22"/>
    </location>
</feature>
<dbReference type="InterPro" id="IPR001874">
    <property type="entry name" value="DHquinase_II"/>
</dbReference>
<protein>
    <recommendedName>
        <fullName evidence="5 7">3-dehydroquinate dehydratase</fullName>
        <shortName evidence="7">3-dehydroquinase</shortName>
        <ecNumber evidence="5 7">4.2.1.10</ecNumber>
    </recommendedName>
    <alternativeName>
        <fullName evidence="7">Type II DHQase</fullName>
    </alternativeName>
</protein>
<name>A0A9D1J822_9BACT</name>
<feature type="site" description="Transition state stabilizer" evidence="7 10">
    <location>
        <position position="17"/>
    </location>
</feature>
<comment type="function">
    <text evidence="7">Catalyzes a trans-dehydration via an enolate intermediate.</text>
</comment>
<feature type="binding site" evidence="7 9">
    <location>
        <begin position="98"/>
        <end position="99"/>
    </location>
    <ligand>
        <name>substrate</name>
    </ligand>
</feature>
<dbReference type="PANTHER" id="PTHR21272">
    <property type="entry name" value="CATABOLIC 3-DEHYDROQUINASE"/>
    <property type="match status" value="1"/>
</dbReference>
<evidence type="ECO:0000313" key="12">
    <source>
        <dbReference type="Proteomes" id="UP000824200"/>
    </source>
</evidence>
<keyword evidence="7" id="KW-0057">Aromatic amino acid biosynthesis</keyword>
<reference evidence="11" key="1">
    <citation type="submission" date="2020-10" db="EMBL/GenBank/DDBJ databases">
        <authorList>
            <person name="Gilroy R."/>
        </authorList>
    </citation>
    <scope>NUCLEOTIDE SEQUENCE</scope>
    <source>
        <strain evidence="11">CHK121-14286</strain>
    </source>
</reference>
<dbReference type="NCBIfam" id="NF003805">
    <property type="entry name" value="PRK05395.1-2"/>
    <property type="match status" value="1"/>
</dbReference>
<comment type="similarity">
    <text evidence="3 7">Belongs to the type-II 3-dehydroquinase family.</text>
</comment>
<dbReference type="GO" id="GO:0003855">
    <property type="term" value="F:3-dehydroquinate dehydratase activity"/>
    <property type="evidence" value="ECO:0007669"/>
    <property type="project" value="UniProtKB-UniRule"/>
</dbReference>
<feature type="active site" description="Proton donor" evidence="7 8">
    <location>
        <position position="97"/>
    </location>
</feature>
<comment type="pathway">
    <text evidence="2 7">Metabolic intermediate biosynthesis; chorismate biosynthesis; chorismate from D-erythrose 4-phosphate and phosphoenolpyruvate: step 3/7.</text>
</comment>
<dbReference type="PANTHER" id="PTHR21272:SF3">
    <property type="entry name" value="CATABOLIC 3-DEHYDROQUINASE"/>
    <property type="match status" value="1"/>
</dbReference>
<dbReference type="NCBIfam" id="NF003807">
    <property type="entry name" value="PRK05395.1-4"/>
    <property type="match status" value="1"/>
</dbReference>
<dbReference type="CDD" id="cd00466">
    <property type="entry name" value="DHQase_II"/>
    <property type="match status" value="1"/>
</dbReference>
<evidence type="ECO:0000256" key="1">
    <source>
        <dbReference type="ARBA" id="ARBA00001864"/>
    </source>
</evidence>
<dbReference type="PIRSF" id="PIRSF001399">
    <property type="entry name" value="DHquinase_II"/>
    <property type="match status" value="1"/>
</dbReference>
<comment type="subunit">
    <text evidence="4 7">Homododecamer.</text>
</comment>
<keyword evidence="6 7" id="KW-0456">Lyase</keyword>
<evidence type="ECO:0000256" key="3">
    <source>
        <dbReference type="ARBA" id="ARBA00011037"/>
    </source>
</evidence>
<dbReference type="Proteomes" id="UP000824200">
    <property type="component" value="Unassembled WGS sequence"/>
</dbReference>
<feature type="binding site" evidence="7 9">
    <location>
        <position position="77"/>
    </location>
    <ligand>
        <name>substrate</name>
    </ligand>
</feature>
<dbReference type="EMBL" id="DVHL01000009">
    <property type="protein sequence ID" value="HIR65437.1"/>
    <property type="molecule type" value="Genomic_DNA"/>
</dbReference>
<dbReference type="Gene3D" id="3.40.50.9100">
    <property type="entry name" value="Dehydroquinase, class II"/>
    <property type="match status" value="1"/>
</dbReference>
<dbReference type="GO" id="GO:0009423">
    <property type="term" value="P:chorismate biosynthetic process"/>
    <property type="evidence" value="ECO:0007669"/>
    <property type="project" value="UniProtKB-UniRule"/>
</dbReference>
<proteinExistence type="inferred from homology"/>
<comment type="catalytic activity">
    <reaction evidence="1 7">
        <text>3-dehydroquinate = 3-dehydroshikimate + H2O</text>
        <dbReference type="Rhea" id="RHEA:21096"/>
        <dbReference type="ChEBI" id="CHEBI:15377"/>
        <dbReference type="ChEBI" id="CHEBI:16630"/>
        <dbReference type="ChEBI" id="CHEBI:32364"/>
        <dbReference type="EC" id="4.2.1.10"/>
    </reaction>
</comment>
<feature type="binding site" evidence="7 9">
    <location>
        <position position="108"/>
    </location>
    <ligand>
        <name>substrate</name>
    </ligand>
</feature>
<evidence type="ECO:0000256" key="7">
    <source>
        <dbReference type="HAMAP-Rule" id="MF_00169"/>
    </source>
</evidence>
<evidence type="ECO:0000256" key="4">
    <source>
        <dbReference type="ARBA" id="ARBA00011193"/>
    </source>
</evidence>
<dbReference type="InterPro" id="IPR036441">
    <property type="entry name" value="DHquinase_II_sf"/>
</dbReference>
<gene>
    <name evidence="7" type="primary">aroQ</name>
    <name evidence="11" type="ORF">IAC95_00900</name>
</gene>
<sequence length="142" mass="15950">MKILVLNGVNMNMLGKRNPQQYGTDTLAQLEKKISSHIESYGWQAECRQSNCEGVLVDILQQTDADGVVLNAGAYSHYSLALRDCIESLPFPVAEVHMTDISKREFFRHTDVLKEVCQGYFCGKGLQSYLDAVDFLVSEVKK</sequence>
<dbReference type="GO" id="GO:0009073">
    <property type="term" value="P:aromatic amino acid family biosynthetic process"/>
    <property type="evidence" value="ECO:0007669"/>
    <property type="project" value="UniProtKB-KW"/>
</dbReference>
<dbReference type="AlphaFoldDB" id="A0A9D1J822"/>
<feature type="binding site" evidence="7 9">
    <location>
        <position position="84"/>
    </location>
    <ligand>
        <name>substrate</name>
    </ligand>
</feature>
<comment type="caution">
    <text evidence="11">The sequence shown here is derived from an EMBL/GenBank/DDBJ whole genome shotgun (WGS) entry which is preliminary data.</text>
</comment>